<evidence type="ECO:0000256" key="11">
    <source>
        <dbReference type="PIRSR" id="PIRSR602117-1"/>
    </source>
</evidence>
<dbReference type="SUPFAM" id="SSF49417">
    <property type="entry name" value="p53-like transcription factors"/>
    <property type="match status" value="1"/>
</dbReference>
<dbReference type="PRINTS" id="PR00386">
    <property type="entry name" value="P53SUPPRESSR"/>
</dbReference>
<keyword evidence="3" id="KW-0053">Apoptosis</keyword>
<dbReference type="AlphaFoldDB" id="T1INQ8"/>
<dbReference type="CDD" id="cd08367">
    <property type="entry name" value="P53"/>
    <property type="match status" value="1"/>
</dbReference>
<feature type="binding site" evidence="11">
    <location>
        <position position="174"/>
    </location>
    <ligand>
        <name>Zn(2+)</name>
        <dbReference type="ChEBI" id="CHEBI:29105"/>
    </ligand>
</feature>
<evidence type="ECO:0000256" key="3">
    <source>
        <dbReference type="ARBA" id="ARBA00022703"/>
    </source>
</evidence>
<dbReference type="PhylomeDB" id="T1INQ8"/>
<evidence type="ECO:0000256" key="8">
    <source>
        <dbReference type="ARBA" id="ARBA00023159"/>
    </source>
</evidence>
<proteinExistence type="inferred from homology"/>
<feature type="binding site" evidence="11">
    <location>
        <position position="170"/>
    </location>
    <ligand>
        <name>Zn(2+)</name>
        <dbReference type="ChEBI" id="CHEBI:29105"/>
    </ligand>
</feature>
<dbReference type="InterPro" id="IPR012346">
    <property type="entry name" value="p53/RUNT-type_TF_DNA-bd_sf"/>
</dbReference>
<keyword evidence="15" id="KW-1185">Reference proteome</keyword>
<dbReference type="InterPro" id="IPR008967">
    <property type="entry name" value="p53-like_TF_DNA-bd_sf"/>
</dbReference>
<evidence type="ECO:0000256" key="10">
    <source>
        <dbReference type="ARBA" id="ARBA00023242"/>
    </source>
</evidence>
<feature type="compositionally biased region" description="Polar residues" evidence="12">
    <location>
        <begin position="344"/>
        <end position="356"/>
    </location>
</feature>
<dbReference type="STRING" id="126957.T1INQ8"/>
<organism evidence="14 15">
    <name type="scientific">Strigamia maritima</name>
    <name type="common">European centipede</name>
    <name type="synonym">Geophilus maritimus</name>
    <dbReference type="NCBI Taxonomy" id="126957"/>
    <lineage>
        <taxon>Eukaryota</taxon>
        <taxon>Metazoa</taxon>
        <taxon>Ecdysozoa</taxon>
        <taxon>Arthropoda</taxon>
        <taxon>Myriapoda</taxon>
        <taxon>Chilopoda</taxon>
        <taxon>Pleurostigmophora</taxon>
        <taxon>Geophilomorpha</taxon>
        <taxon>Linotaeniidae</taxon>
        <taxon>Strigamia</taxon>
    </lineage>
</organism>
<sequence>MNKNQLVLDEFTLQPQPFEIGAAFWLVDGSNDVDFESSLVVLVSLTYMDNSQPQSQNEYSEVCKRFYVSRVKKWPIRVVCEYPPPENCYIRAMLVFTQADHVSKLVERCPLHLTKPEEEDLKFPLAYVLRNTDENAIYQLDDSKRHSVAIPYTPPQAGNAFSAFYYSFGCLSTCVGGINRRPVKLVITLEEKGTILGRAAFDIKCSASPGRDRMADEKKIEVAAKKASEQSLKRPMLARQNSNEPATAGRAVTMEQVIPTKRIKSDGTIYTIQTDNEADYLILSRVANGLKTLRRAQMAQSSDSKNLFNKDSRTSVVFKRCSEKSKLSQPGPSGVEKPVKMEADSSQTTNSSGTDSQKQRTRGVTVQKIKITTSFNHEPSDI</sequence>
<evidence type="ECO:0000313" key="15">
    <source>
        <dbReference type="Proteomes" id="UP000014500"/>
    </source>
</evidence>
<dbReference type="InterPro" id="IPR011615">
    <property type="entry name" value="p53_DNA-bd"/>
</dbReference>
<evidence type="ECO:0000256" key="2">
    <source>
        <dbReference type="ARBA" id="ARBA00006167"/>
    </source>
</evidence>
<keyword evidence="9" id="KW-0804">Transcription</keyword>
<dbReference type="GO" id="GO:0000978">
    <property type="term" value="F:RNA polymerase II cis-regulatory region sequence-specific DNA binding"/>
    <property type="evidence" value="ECO:0007669"/>
    <property type="project" value="TreeGrafter"/>
</dbReference>
<keyword evidence="8" id="KW-0010">Activator</keyword>
<dbReference type="Pfam" id="PF00870">
    <property type="entry name" value="P53"/>
    <property type="match status" value="1"/>
</dbReference>
<dbReference type="GO" id="GO:0006915">
    <property type="term" value="P:apoptotic process"/>
    <property type="evidence" value="ECO:0007669"/>
    <property type="project" value="UniProtKB-KW"/>
</dbReference>
<feature type="compositionally biased region" description="Polar residues" evidence="12">
    <location>
        <begin position="370"/>
        <end position="382"/>
    </location>
</feature>
<dbReference type="GO" id="GO:0005634">
    <property type="term" value="C:nucleus"/>
    <property type="evidence" value="ECO:0007669"/>
    <property type="project" value="UniProtKB-SubCell"/>
</dbReference>
<dbReference type="EnsemblMetazoa" id="SMAR002642-RA">
    <property type="protein sequence ID" value="SMAR002642-PA"/>
    <property type="gene ID" value="SMAR002642"/>
</dbReference>
<dbReference type="Proteomes" id="UP000014500">
    <property type="component" value="Unassembled WGS sequence"/>
</dbReference>
<keyword evidence="10" id="KW-0539">Nucleus</keyword>
<dbReference type="InterPro" id="IPR002117">
    <property type="entry name" value="p53_tumour_suppressor"/>
</dbReference>
<dbReference type="Gene3D" id="2.60.40.720">
    <property type="match status" value="1"/>
</dbReference>
<evidence type="ECO:0000259" key="13">
    <source>
        <dbReference type="Pfam" id="PF00870"/>
    </source>
</evidence>
<protein>
    <recommendedName>
        <fullName evidence="13">p53 DNA-binding domain-containing protein</fullName>
    </recommendedName>
</protein>
<dbReference type="HOGENOM" id="CLU_724270_0_0_1"/>
<dbReference type="EMBL" id="JH431198">
    <property type="status" value="NOT_ANNOTATED_CDS"/>
    <property type="molecule type" value="Genomic_DNA"/>
</dbReference>
<comment type="similarity">
    <text evidence="2">Belongs to the p53 family.</text>
</comment>
<reference evidence="14" key="2">
    <citation type="submission" date="2015-02" db="UniProtKB">
        <authorList>
            <consortium name="EnsemblMetazoa"/>
        </authorList>
    </citation>
    <scope>IDENTIFICATION</scope>
</reference>
<feature type="region of interest" description="Disordered" evidence="12">
    <location>
        <begin position="320"/>
        <end position="382"/>
    </location>
</feature>
<dbReference type="PANTHER" id="PTHR11447:SF16">
    <property type="entry name" value="P53 PROTEIN LONG FORM VARIANT 1"/>
    <property type="match status" value="1"/>
</dbReference>
<name>T1INQ8_STRMM</name>
<dbReference type="PANTHER" id="PTHR11447">
    <property type="entry name" value="CELLULAR TUMOR ANTIGEN P53"/>
    <property type="match status" value="1"/>
</dbReference>
<feature type="domain" description="p53 DNA-binding" evidence="13">
    <location>
        <begin position="47"/>
        <end position="219"/>
    </location>
</feature>
<evidence type="ECO:0000256" key="1">
    <source>
        <dbReference type="ARBA" id="ARBA00004123"/>
    </source>
</evidence>
<dbReference type="GO" id="GO:0000981">
    <property type="term" value="F:DNA-binding transcription factor activity, RNA polymerase II-specific"/>
    <property type="evidence" value="ECO:0007669"/>
    <property type="project" value="TreeGrafter"/>
</dbReference>
<evidence type="ECO:0000256" key="6">
    <source>
        <dbReference type="ARBA" id="ARBA00023015"/>
    </source>
</evidence>
<evidence type="ECO:0000256" key="12">
    <source>
        <dbReference type="SAM" id="MobiDB-lite"/>
    </source>
</evidence>
<feature type="binding site" evidence="11">
    <location>
        <position position="109"/>
    </location>
    <ligand>
        <name>Zn(2+)</name>
        <dbReference type="ChEBI" id="CHEBI:29105"/>
    </ligand>
</feature>
<comment type="subcellular location">
    <subcellularLocation>
        <location evidence="1">Nucleus</location>
    </subcellularLocation>
</comment>
<evidence type="ECO:0000256" key="7">
    <source>
        <dbReference type="ARBA" id="ARBA00023125"/>
    </source>
</evidence>
<evidence type="ECO:0000256" key="5">
    <source>
        <dbReference type="ARBA" id="ARBA00022833"/>
    </source>
</evidence>
<comment type="cofactor">
    <cofactor evidence="11">
        <name>Zn(2+)</name>
        <dbReference type="ChEBI" id="CHEBI:29105"/>
    </cofactor>
    <text evidence="11">Binds 1 zinc ion per subunit.</text>
</comment>
<accession>T1INQ8</accession>
<reference evidence="15" key="1">
    <citation type="submission" date="2011-05" db="EMBL/GenBank/DDBJ databases">
        <authorList>
            <person name="Richards S.R."/>
            <person name="Qu J."/>
            <person name="Jiang H."/>
            <person name="Jhangiani S.N."/>
            <person name="Agravi P."/>
            <person name="Goodspeed R."/>
            <person name="Gross S."/>
            <person name="Mandapat C."/>
            <person name="Jackson L."/>
            <person name="Mathew T."/>
            <person name="Pu L."/>
            <person name="Thornton R."/>
            <person name="Saada N."/>
            <person name="Wilczek-Boney K.B."/>
            <person name="Lee S."/>
            <person name="Kovar C."/>
            <person name="Wu Y."/>
            <person name="Scherer S.E."/>
            <person name="Worley K.C."/>
            <person name="Muzny D.M."/>
            <person name="Gibbs R."/>
        </authorList>
    </citation>
    <scope>NUCLEOTIDE SEQUENCE</scope>
    <source>
        <strain evidence="15">Brora</strain>
    </source>
</reference>
<evidence type="ECO:0000313" key="14">
    <source>
        <dbReference type="EnsemblMetazoa" id="SMAR002642-PA"/>
    </source>
</evidence>
<keyword evidence="4 11" id="KW-0479">Metal-binding</keyword>
<keyword evidence="7" id="KW-0238">DNA-binding</keyword>
<keyword evidence="5 11" id="KW-0862">Zinc</keyword>
<keyword evidence="6" id="KW-0805">Transcription regulation</keyword>
<evidence type="ECO:0000256" key="4">
    <source>
        <dbReference type="ARBA" id="ARBA00022723"/>
    </source>
</evidence>
<evidence type="ECO:0000256" key="9">
    <source>
        <dbReference type="ARBA" id="ARBA00023163"/>
    </source>
</evidence>
<dbReference type="GO" id="GO:0046872">
    <property type="term" value="F:metal ion binding"/>
    <property type="evidence" value="ECO:0007669"/>
    <property type="project" value="UniProtKB-KW"/>
</dbReference>
<feature type="binding site" evidence="11">
    <location>
        <position position="112"/>
    </location>
    <ligand>
        <name>Zn(2+)</name>
        <dbReference type="ChEBI" id="CHEBI:29105"/>
    </ligand>
</feature>